<evidence type="ECO:0000313" key="3">
    <source>
        <dbReference type="Proteomes" id="UP001230504"/>
    </source>
</evidence>
<dbReference type="AlphaFoldDB" id="A0AAD8PRU7"/>
<feature type="signal peptide" evidence="1">
    <location>
        <begin position="1"/>
        <end position="22"/>
    </location>
</feature>
<accession>A0AAD8PRU7</accession>
<evidence type="ECO:0000256" key="1">
    <source>
        <dbReference type="SAM" id="SignalP"/>
    </source>
</evidence>
<keyword evidence="3" id="KW-1185">Reference proteome</keyword>
<comment type="caution">
    <text evidence="2">The sequence shown here is derived from an EMBL/GenBank/DDBJ whole genome shotgun (WGS) entry which is preliminary data.</text>
</comment>
<dbReference type="Proteomes" id="UP001230504">
    <property type="component" value="Unassembled WGS sequence"/>
</dbReference>
<evidence type="ECO:0000313" key="2">
    <source>
        <dbReference type="EMBL" id="KAK1579589.1"/>
    </source>
</evidence>
<dbReference type="GeneID" id="85448287"/>
<reference evidence="2" key="1">
    <citation type="submission" date="2021-06" db="EMBL/GenBank/DDBJ databases">
        <title>Comparative genomics, transcriptomics and evolutionary studies reveal genomic signatures of adaptation to plant cell wall in hemibiotrophic fungi.</title>
        <authorList>
            <consortium name="DOE Joint Genome Institute"/>
            <person name="Baroncelli R."/>
            <person name="Diaz J.F."/>
            <person name="Benocci T."/>
            <person name="Peng M."/>
            <person name="Battaglia E."/>
            <person name="Haridas S."/>
            <person name="Andreopoulos W."/>
            <person name="Labutti K."/>
            <person name="Pangilinan J."/>
            <person name="Floch G.L."/>
            <person name="Makela M.R."/>
            <person name="Henrissat B."/>
            <person name="Grigoriev I.V."/>
            <person name="Crouch J.A."/>
            <person name="De Vries R.P."/>
            <person name="Sukno S.A."/>
            <person name="Thon M.R."/>
        </authorList>
    </citation>
    <scope>NUCLEOTIDE SEQUENCE</scope>
    <source>
        <strain evidence="2">CBS 125086</strain>
    </source>
</reference>
<dbReference type="EMBL" id="JAHLJV010000064">
    <property type="protein sequence ID" value="KAK1579589.1"/>
    <property type="molecule type" value="Genomic_DNA"/>
</dbReference>
<sequence>MKTSIINAIIVGFVAGIKVAEACGGNYDNCRCTMADGSIANEITGAACRAYNAGAKLDAGATAYTVWAQNNEVTYCQGGTTGTGEGYVPVDSCAMLSYCVGAGATGTDASCMSPQ</sequence>
<keyword evidence="1" id="KW-0732">Signal</keyword>
<protein>
    <submittedName>
        <fullName evidence="2">Uncharacterized protein</fullName>
    </submittedName>
</protein>
<feature type="chain" id="PRO_5042265318" evidence="1">
    <location>
        <begin position="23"/>
        <end position="115"/>
    </location>
</feature>
<dbReference type="RefSeq" id="XP_060410708.1">
    <property type="nucleotide sequence ID" value="XM_060564047.1"/>
</dbReference>
<proteinExistence type="predicted"/>
<organism evidence="2 3">
    <name type="scientific">Colletotrichum navitas</name>
    <dbReference type="NCBI Taxonomy" id="681940"/>
    <lineage>
        <taxon>Eukaryota</taxon>
        <taxon>Fungi</taxon>
        <taxon>Dikarya</taxon>
        <taxon>Ascomycota</taxon>
        <taxon>Pezizomycotina</taxon>
        <taxon>Sordariomycetes</taxon>
        <taxon>Hypocreomycetidae</taxon>
        <taxon>Glomerellales</taxon>
        <taxon>Glomerellaceae</taxon>
        <taxon>Colletotrichum</taxon>
        <taxon>Colletotrichum graminicola species complex</taxon>
    </lineage>
</organism>
<name>A0AAD8PRU7_9PEZI</name>
<gene>
    <name evidence="2" type="ORF">LY79DRAFT_672380</name>
</gene>